<accession>A0A1G5LGZ2</accession>
<proteinExistence type="predicted"/>
<evidence type="ECO:0000313" key="1">
    <source>
        <dbReference type="EMBL" id="SCZ11429.1"/>
    </source>
</evidence>
<dbReference type="RefSeq" id="WP_091547726.1">
    <property type="nucleotide sequence ID" value="NZ_FMUS01000059.1"/>
</dbReference>
<dbReference type="OrthoDB" id="9799097at2"/>
<dbReference type="Proteomes" id="UP000198636">
    <property type="component" value="Unassembled WGS sequence"/>
</dbReference>
<gene>
    <name evidence="1" type="ORF">SAMN03080606_04363</name>
</gene>
<evidence type="ECO:0000313" key="2">
    <source>
        <dbReference type="Proteomes" id="UP000198636"/>
    </source>
</evidence>
<sequence>MESEFIRINEKSDAILSLQIIEKNFQYVLSDNKYWKLIIISLHSALQGFMVCALQGTSYFNVAEKKSLKKHIESLKDKSKPYTTVRLQSFMKLYERIKNADELKNHYVATDECNSAIISLNDIRNDFIHFSPKGWSLSIDGLPIIMDCSLDIIEFLVFKTIESYQFTNEEREVIKKLIDNIRILTIRIFTITPSNSVFTGGAGGMC</sequence>
<reference evidence="1 2" key="1">
    <citation type="submission" date="2016-10" db="EMBL/GenBank/DDBJ databases">
        <authorList>
            <person name="de Groot N.N."/>
        </authorList>
    </citation>
    <scope>NUCLEOTIDE SEQUENCE [LARGE SCALE GENOMIC DNA]</scope>
    <source>
        <strain evidence="1 2">DSM 18978</strain>
    </source>
</reference>
<dbReference type="AlphaFoldDB" id="A0A1G5LGZ2"/>
<protein>
    <submittedName>
        <fullName evidence="1">Uncharacterized protein</fullName>
    </submittedName>
</protein>
<name>A0A1G5LGZ2_9FIRM</name>
<dbReference type="STRING" id="1120976.SAMN03080606_04363"/>
<dbReference type="EMBL" id="FMUS01000059">
    <property type="protein sequence ID" value="SCZ11429.1"/>
    <property type="molecule type" value="Genomic_DNA"/>
</dbReference>
<organism evidence="1 2">
    <name type="scientific">Alkaliphilus peptidifermentans DSM 18978</name>
    <dbReference type="NCBI Taxonomy" id="1120976"/>
    <lineage>
        <taxon>Bacteria</taxon>
        <taxon>Bacillati</taxon>
        <taxon>Bacillota</taxon>
        <taxon>Clostridia</taxon>
        <taxon>Peptostreptococcales</taxon>
        <taxon>Natronincolaceae</taxon>
        <taxon>Alkaliphilus</taxon>
    </lineage>
</organism>
<keyword evidence="2" id="KW-1185">Reference proteome</keyword>